<proteinExistence type="predicted"/>
<sequence>MQEEIKTRGWEMQRVCYTEFVYVEYNDCKGFTYEDPEYGLGFGTECRKVGKWEPVERCHDELVYVQEPWYPGPGEGGGNGGGNGGNGGYVPIPPEGGTQPMTAPNARKIFSGDLTEEQWKKLENMLKKIINDCMGEGLYKELSKIFNSNNKISFNFSDKEKGAKYSPINNVITFNPNMESGTLLHEMMHAYQYKQKNDVDIWRNQTINSEIESHYTQYLYYCRDTVSYNESDWIKGKIRGDKRMLSTEKLEYYIDKKGNFYGDSINFEIYWDYTLLNCFKTYPGYENYKYTPYEDRMVNFNNLRKITENCI</sequence>
<feature type="region of interest" description="Disordered" evidence="1">
    <location>
        <begin position="70"/>
        <end position="89"/>
    </location>
</feature>
<accession>A0A3L7Z8M2</accession>
<reference evidence="2 3" key="1">
    <citation type="submission" date="2018-09" db="EMBL/GenBank/DDBJ databases">
        <title>Murine metabolic-syndrome-specific gut microbial biobank.</title>
        <authorList>
            <person name="Liu C."/>
        </authorList>
    </citation>
    <scope>NUCLEOTIDE SEQUENCE [LARGE SCALE GENOMIC DNA]</scope>
    <source>
        <strain evidence="2 3">0.1X-D8-26</strain>
    </source>
</reference>
<organism evidence="2 3">
    <name type="scientific">Bacteroides acidifaciens</name>
    <dbReference type="NCBI Taxonomy" id="85831"/>
    <lineage>
        <taxon>Bacteria</taxon>
        <taxon>Pseudomonadati</taxon>
        <taxon>Bacteroidota</taxon>
        <taxon>Bacteroidia</taxon>
        <taxon>Bacteroidales</taxon>
        <taxon>Bacteroidaceae</taxon>
        <taxon>Bacteroides</taxon>
    </lineage>
</organism>
<evidence type="ECO:0000256" key="1">
    <source>
        <dbReference type="SAM" id="MobiDB-lite"/>
    </source>
</evidence>
<evidence type="ECO:0000313" key="2">
    <source>
        <dbReference type="EMBL" id="RLT80986.1"/>
    </source>
</evidence>
<name>A0A3L7Z8M2_9BACE</name>
<dbReference type="EMBL" id="RAZM01000011">
    <property type="protein sequence ID" value="RLT80986.1"/>
    <property type="molecule type" value="Genomic_DNA"/>
</dbReference>
<dbReference type="RefSeq" id="WP_121768545.1">
    <property type="nucleotide sequence ID" value="NZ_RAZM01000011.1"/>
</dbReference>
<gene>
    <name evidence="2" type="ORF">D7Y07_05445</name>
</gene>
<evidence type="ECO:0000313" key="3">
    <source>
        <dbReference type="Proteomes" id="UP000267159"/>
    </source>
</evidence>
<dbReference type="AlphaFoldDB" id="A0A3L7Z8M2"/>
<protein>
    <recommendedName>
        <fullName evidence="4">SprT-like domain-containing protein</fullName>
    </recommendedName>
</protein>
<evidence type="ECO:0008006" key="4">
    <source>
        <dbReference type="Google" id="ProtNLM"/>
    </source>
</evidence>
<feature type="compositionally biased region" description="Gly residues" evidence="1">
    <location>
        <begin position="73"/>
        <end position="88"/>
    </location>
</feature>
<dbReference type="Proteomes" id="UP000267159">
    <property type="component" value="Unassembled WGS sequence"/>
</dbReference>
<dbReference type="STRING" id="1235814.GCA_000613385_04741"/>
<comment type="caution">
    <text evidence="2">The sequence shown here is derived from an EMBL/GenBank/DDBJ whole genome shotgun (WGS) entry which is preliminary data.</text>
</comment>